<dbReference type="Proteomes" id="UP000287908">
    <property type="component" value="Unassembled WGS sequence"/>
</dbReference>
<dbReference type="Gene3D" id="3.30.70.1440">
    <property type="entry name" value="Multidrug efflux transporter AcrB pore domain"/>
    <property type="match status" value="1"/>
</dbReference>
<dbReference type="Pfam" id="PF00873">
    <property type="entry name" value="ACR_tran"/>
    <property type="match status" value="1"/>
</dbReference>
<feature type="transmembrane region" description="Helical" evidence="8">
    <location>
        <begin position="851"/>
        <end position="870"/>
    </location>
</feature>
<dbReference type="AlphaFoldDB" id="A0A432Z785"/>
<keyword evidence="5 8" id="KW-0812">Transmembrane</keyword>
<dbReference type="PANTHER" id="PTHR32063:SF14">
    <property type="entry name" value="BLL4319 PROTEIN"/>
    <property type="match status" value="1"/>
</dbReference>
<dbReference type="SUPFAM" id="SSF82866">
    <property type="entry name" value="Multidrug efflux transporter AcrB transmembrane domain"/>
    <property type="match status" value="2"/>
</dbReference>
<accession>A0A432Z785</accession>
<evidence type="ECO:0000313" key="9">
    <source>
        <dbReference type="EMBL" id="RUO73746.1"/>
    </source>
</evidence>
<dbReference type="GO" id="GO:0005886">
    <property type="term" value="C:plasma membrane"/>
    <property type="evidence" value="ECO:0007669"/>
    <property type="project" value="UniProtKB-SubCell"/>
</dbReference>
<dbReference type="InterPro" id="IPR027463">
    <property type="entry name" value="AcrB_DN_DC_subdom"/>
</dbReference>
<reference evidence="9 10" key="1">
    <citation type="journal article" date="2011" name="Front. Microbiol.">
        <title>Genomic signatures of strain selection and enhancement in Bacillus atrophaeus var. globigii, a historical biowarfare simulant.</title>
        <authorList>
            <person name="Gibbons H.S."/>
            <person name="Broomall S.M."/>
            <person name="McNew L.A."/>
            <person name="Daligault H."/>
            <person name="Chapman C."/>
            <person name="Bruce D."/>
            <person name="Karavis M."/>
            <person name="Krepps M."/>
            <person name="McGregor P.A."/>
            <person name="Hong C."/>
            <person name="Park K.H."/>
            <person name="Akmal A."/>
            <person name="Feldman A."/>
            <person name="Lin J.S."/>
            <person name="Chang W.E."/>
            <person name="Higgs B.W."/>
            <person name="Demirev P."/>
            <person name="Lindquist J."/>
            <person name="Liem A."/>
            <person name="Fochler E."/>
            <person name="Read T.D."/>
            <person name="Tapia R."/>
            <person name="Johnson S."/>
            <person name="Bishop-Lilly K.A."/>
            <person name="Detter C."/>
            <person name="Han C."/>
            <person name="Sozhamannan S."/>
            <person name="Rosenzweig C.N."/>
            <person name="Skowronski E.W."/>
        </authorList>
    </citation>
    <scope>NUCLEOTIDE SEQUENCE [LARGE SCALE GENOMIC DNA]</scope>
    <source>
        <strain evidence="9 10">CL-SP19</strain>
    </source>
</reference>
<comment type="caution">
    <text evidence="9">The sequence shown here is derived from an EMBL/GenBank/DDBJ whole genome shotgun (WGS) entry which is preliminary data.</text>
</comment>
<feature type="transmembrane region" description="Helical" evidence="8">
    <location>
        <begin position="903"/>
        <end position="928"/>
    </location>
</feature>
<dbReference type="SUPFAM" id="SSF82714">
    <property type="entry name" value="Multidrug efflux transporter AcrB TolC docking domain, DN and DC subdomains"/>
    <property type="match status" value="2"/>
</dbReference>
<feature type="transmembrane region" description="Helical" evidence="8">
    <location>
        <begin position="386"/>
        <end position="410"/>
    </location>
</feature>
<evidence type="ECO:0000256" key="1">
    <source>
        <dbReference type="ARBA" id="ARBA00004429"/>
    </source>
</evidence>
<feature type="transmembrane region" description="Helical" evidence="8">
    <location>
        <begin position="980"/>
        <end position="1006"/>
    </location>
</feature>
<evidence type="ECO:0000256" key="7">
    <source>
        <dbReference type="ARBA" id="ARBA00023136"/>
    </source>
</evidence>
<evidence type="ECO:0000256" key="2">
    <source>
        <dbReference type="ARBA" id="ARBA00022448"/>
    </source>
</evidence>
<dbReference type="RefSeq" id="WP_126785547.1">
    <property type="nucleotide sequence ID" value="NZ_PIQF01000004.1"/>
</dbReference>
<dbReference type="FunFam" id="1.20.1640.10:FF:000001">
    <property type="entry name" value="Efflux pump membrane transporter"/>
    <property type="match status" value="1"/>
</dbReference>
<evidence type="ECO:0000256" key="6">
    <source>
        <dbReference type="ARBA" id="ARBA00022989"/>
    </source>
</evidence>
<feature type="transmembrane region" description="Helical" evidence="8">
    <location>
        <begin position="463"/>
        <end position="485"/>
    </location>
</feature>
<evidence type="ECO:0000256" key="3">
    <source>
        <dbReference type="ARBA" id="ARBA00022475"/>
    </source>
</evidence>
<feature type="transmembrane region" description="Helical" evidence="8">
    <location>
        <begin position="431"/>
        <end position="451"/>
    </location>
</feature>
<name>A0A432Z785_9GAMM</name>
<comment type="subcellular location">
    <subcellularLocation>
        <location evidence="1">Cell inner membrane</location>
        <topology evidence="1">Multi-pass membrane protein</topology>
    </subcellularLocation>
</comment>
<feature type="transmembrane region" description="Helical" evidence="8">
    <location>
        <begin position="522"/>
        <end position="543"/>
    </location>
</feature>
<dbReference type="InterPro" id="IPR001036">
    <property type="entry name" value="Acrflvin-R"/>
</dbReference>
<gene>
    <name evidence="9" type="ORF">CWI81_12035</name>
</gene>
<keyword evidence="10" id="KW-1185">Reference proteome</keyword>
<dbReference type="Gene3D" id="1.20.1640.10">
    <property type="entry name" value="Multidrug efflux transporter AcrB transmembrane domain"/>
    <property type="match status" value="2"/>
</dbReference>
<proteinExistence type="predicted"/>
<keyword evidence="4" id="KW-0997">Cell inner membrane</keyword>
<dbReference type="Gene3D" id="3.30.70.1320">
    <property type="entry name" value="Multidrug efflux transporter AcrB pore domain like"/>
    <property type="match status" value="1"/>
</dbReference>
<feature type="transmembrane region" description="Helical" evidence="8">
    <location>
        <begin position="949"/>
        <end position="968"/>
    </location>
</feature>
<feature type="transmembrane region" description="Helical" evidence="8">
    <location>
        <begin position="877"/>
        <end position="897"/>
    </location>
</feature>
<keyword evidence="7 8" id="KW-0472">Membrane</keyword>
<dbReference type="EMBL" id="PIQF01000004">
    <property type="protein sequence ID" value="RUO73746.1"/>
    <property type="molecule type" value="Genomic_DNA"/>
</dbReference>
<feature type="transmembrane region" description="Helical" evidence="8">
    <location>
        <begin position="360"/>
        <end position="380"/>
    </location>
</feature>
<dbReference type="PANTHER" id="PTHR32063">
    <property type="match status" value="1"/>
</dbReference>
<dbReference type="GO" id="GO:0042910">
    <property type="term" value="F:xenobiotic transmembrane transporter activity"/>
    <property type="evidence" value="ECO:0007669"/>
    <property type="project" value="TreeGrafter"/>
</dbReference>
<protein>
    <submittedName>
        <fullName evidence="9">Multidrug transporter AcrB</fullName>
    </submittedName>
</protein>
<keyword evidence="6 8" id="KW-1133">Transmembrane helix</keyword>
<keyword evidence="2" id="KW-0813">Transport</keyword>
<evidence type="ECO:0000313" key="10">
    <source>
        <dbReference type="Proteomes" id="UP000287908"/>
    </source>
</evidence>
<evidence type="ECO:0000256" key="5">
    <source>
        <dbReference type="ARBA" id="ARBA00022692"/>
    </source>
</evidence>
<feature type="transmembrane region" description="Helical" evidence="8">
    <location>
        <begin position="12"/>
        <end position="34"/>
    </location>
</feature>
<dbReference type="SUPFAM" id="SSF82693">
    <property type="entry name" value="Multidrug efflux transporter AcrB pore domain, PN1, PN2, PC1 and PC2 subdomains"/>
    <property type="match status" value="3"/>
</dbReference>
<keyword evidence="3" id="KW-1003">Cell membrane</keyword>
<dbReference type="Gene3D" id="3.30.70.1430">
    <property type="entry name" value="Multidrug efflux transporter AcrB pore domain"/>
    <property type="match status" value="2"/>
</dbReference>
<organism evidence="9 10">
    <name type="scientific">Idiomarina seosinensis</name>
    <dbReference type="NCBI Taxonomy" id="281739"/>
    <lineage>
        <taxon>Bacteria</taxon>
        <taxon>Pseudomonadati</taxon>
        <taxon>Pseudomonadota</taxon>
        <taxon>Gammaproteobacteria</taxon>
        <taxon>Alteromonadales</taxon>
        <taxon>Idiomarinaceae</taxon>
        <taxon>Idiomarina</taxon>
    </lineage>
</organism>
<dbReference type="Gene3D" id="3.30.2090.10">
    <property type="entry name" value="Multidrug efflux transporter AcrB TolC docking domain, DN and DC subdomains"/>
    <property type="match status" value="2"/>
</dbReference>
<dbReference type="PRINTS" id="PR00702">
    <property type="entry name" value="ACRIFLAVINRP"/>
</dbReference>
<evidence type="ECO:0000256" key="4">
    <source>
        <dbReference type="ARBA" id="ARBA00022519"/>
    </source>
</evidence>
<feature type="transmembrane region" description="Helical" evidence="8">
    <location>
        <begin position="334"/>
        <end position="353"/>
    </location>
</feature>
<dbReference type="OrthoDB" id="9757904at2"/>
<evidence type="ECO:0000256" key="8">
    <source>
        <dbReference type="SAM" id="Phobius"/>
    </source>
</evidence>
<sequence length="1032" mass="113967">MFLSDVSVKRPVFATVLNILLLIFGIVAFTMLPLREFPDIDAPVVSVSTDYPGASAEVVETQITQLIEERISGIEGIKNISSSSRPGRSNISIEFNLSRDIDAASNDVRERVSRALDNLPEESDPPEVSKASSDETTVVWYNLRSESMSILELTDYAERYIVDRLAVVDGVARVRIGGDRRYAMRVWLDRDAMAARQITVTDIVNRLREENVELPAGEVESTEREFSVRMARAYLSEEDFKNLVVRRGDDGYLVRLGEVARVELGAEDDKTDFRGNGVNMVGIGIIKQSKANTLSVVENVREEMERLEKTLPETMYLATSYDSSIFIQGSIDEVYNTLLVAMCLVIVVIYLFLGNVRATIIPALTVPVAIIASYIVLFALGFSINLLTLLALVLAIGLVVDDSIVVLENIYRRIEQGEPPLLAAYRGAREVGFAVVATTLVLISVFVPLAFLEGNIGKLFTEFAIAIAAAVAFSSIAALTLTPMLSSKVLSHKERTSKFGRAFDAFFAWLERKYRWLLEGAVAKPIFALLLVVLAGFVSYGVLKLVPQEFAPPEDRGTFYISIRGAEGASFESNSKHMDEIEQIILPYIDENKIDRVIVRAPGWGNSAGIAIVGAIPFDQREWSTFELMEEMRGKLNEVVGVQAFAFMRSGISGGGGRPVQFVLQGNTYEKLAEYRDIVIEEASKNPGLQEVDSDYKETLPQLLIEVDESRAADLGVSVQDIGITLQSILGQRRVTTYLDRGEEYYVMLEGEKADYRSPTAIDNIYVRSSRSDELIPLSNVVRITEKATSGELNRYNRMRSVTIEANLAEGYSLGEALSYLEGVVDEKLPEDVSVDYKGESQLYQESGSSIIFVFGLALIITFLVLAAQFESFVHPLVIMLAVPMAIVGAFIGLYVTGQTINIYSQIGIVMLIGLAAKNGILIVEFANQLRDSGIEFKEAVLRASQQRLRPIVMTAFTTLMSALPLILGSGPGHESRMVIGIVIFSGVAVSAFLTLFVIPALYVLMAKNTSSPLTRTRRLESMQEDYPDHHH</sequence>